<feature type="region of interest" description="Disordered" evidence="1">
    <location>
        <begin position="1"/>
        <end position="50"/>
    </location>
</feature>
<name>A0A1T4L9J3_9HYPH</name>
<keyword evidence="3" id="KW-1185">Reference proteome</keyword>
<reference evidence="3" key="1">
    <citation type="submission" date="2017-02" db="EMBL/GenBank/DDBJ databases">
        <authorList>
            <person name="Varghese N."/>
            <person name="Submissions S."/>
        </authorList>
    </citation>
    <scope>NUCLEOTIDE SEQUENCE [LARGE SCALE GENOMIC DNA]</scope>
    <source>
        <strain evidence="3">ATCC 27094</strain>
    </source>
</reference>
<dbReference type="RefSeq" id="WP_085933070.1">
    <property type="nucleotide sequence ID" value="NZ_FUWJ01000001.1"/>
</dbReference>
<sequence>MNQVATDRDSSNAGTATEPQYRTADERRAEGKALREAAPREAHGHWKATKDRRDPIEILEESNLHRLPDLVPIRFGRMMQSPFAFYRGSAAVMAADLATTPVSGIRVQACGDAHLSNFGGFATPERRVIFDINDFDETLPGPWEWDLKRLVASIVLAGRHIRLPESDTARAVVATACSYREHMADYAAMRALDVWYDAIDVDRFLKEIETDETRQRVEERLKKVRAKNTPEFLFPKFVEHHGTAPTIADDPPLIFHPTADIAPGLNTKYREGFASYRDSLAEHVRTLFDRFHFCDLAMKVVGVGSVGTQCAIALFMASEDDPIFLQVKEANASVLEPYVGKSEHSHHGQRVVVGQRLMQSASDLFLGWGRGANGRDYYVRQMRDMKTSAIIEDFDAGDLRAYGRVCGWALARAHARSGDAAQIAGYMGSSEIFDDAMGDFATEYADQAQRDHRAFVKAIRQGRINAIIET</sequence>
<dbReference type="OrthoDB" id="1491115at2"/>
<protein>
    <submittedName>
        <fullName evidence="2">Uncharacterized conserved protein, DUF2252 family</fullName>
    </submittedName>
</protein>
<dbReference type="PANTHER" id="PTHR39441:SF1">
    <property type="entry name" value="DUF2252 DOMAIN-CONTAINING PROTEIN"/>
    <property type="match status" value="1"/>
</dbReference>
<evidence type="ECO:0000313" key="2">
    <source>
        <dbReference type="EMBL" id="SJZ51452.1"/>
    </source>
</evidence>
<dbReference type="InterPro" id="IPR018721">
    <property type="entry name" value="DUF2252"/>
</dbReference>
<dbReference type="Pfam" id="PF10009">
    <property type="entry name" value="DUF2252"/>
    <property type="match status" value="1"/>
</dbReference>
<dbReference type="PANTHER" id="PTHR39441">
    <property type="entry name" value="DUF2252 DOMAIN-CONTAINING PROTEIN"/>
    <property type="match status" value="1"/>
</dbReference>
<evidence type="ECO:0000313" key="3">
    <source>
        <dbReference type="Proteomes" id="UP000190092"/>
    </source>
</evidence>
<dbReference type="STRING" id="225324.SAMN02745126_01437"/>
<accession>A0A1T4L9J3</accession>
<feature type="compositionally biased region" description="Basic and acidic residues" evidence="1">
    <location>
        <begin position="1"/>
        <end position="10"/>
    </location>
</feature>
<organism evidence="2 3">
    <name type="scientific">Enhydrobacter aerosaccus</name>
    <dbReference type="NCBI Taxonomy" id="225324"/>
    <lineage>
        <taxon>Bacteria</taxon>
        <taxon>Pseudomonadati</taxon>
        <taxon>Pseudomonadota</taxon>
        <taxon>Alphaproteobacteria</taxon>
        <taxon>Hyphomicrobiales</taxon>
        <taxon>Enhydrobacter</taxon>
    </lineage>
</organism>
<feature type="compositionally biased region" description="Polar residues" evidence="1">
    <location>
        <begin position="11"/>
        <end position="20"/>
    </location>
</feature>
<dbReference type="Proteomes" id="UP000190092">
    <property type="component" value="Unassembled WGS sequence"/>
</dbReference>
<dbReference type="EMBL" id="FUWJ01000001">
    <property type="protein sequence ID" value="SJZ51452.1"/>
    <property type="molecule type" value="Genomic_DNA"/>
</dbReference>
<evidence type="ECO:0000256" key="1">
    <source>
        <dbReference type="SAM" id="MobiDB-lite"/>
    </source>
</evidence>
<gene>
    <name evidence="2" type="ORF">SAMN02745126_01437</name>
</gene>
<dbReference type="AlphaFoldDB" id="A0A1T4L9J3"/>
<proteinExistence type="predicted"/>
<feature type="compositionally biased region" description="Basic and acidic residues" evidence="1">
    <location>
        <begin position="23"/>
        <end position="50"/>
    </location>
</feature>